<evidence type="ECO:0000313" key="2">
    <source>
        <dbReference type="EMBL" id="AMG39277.1"/>
    </source>
</evidence>
<dbReference type="RefSeq" id="WP_061073723.1">
    <property type="nucleotide sequence ID" value="NZ_CP014060.2"/>
</dbReference>
<evidence type="ECO:0000313" key="3">
    <source>
        <dbReference type="Proteomes" id="UP000060602"/>
    </source>
</evidence>
<protein>
    <submittedName>
        <fullName evidence="2">Hemerythrin domain-containing protein</fullName>
    </submittedName>
</protein>
<dbReference type="Proteomes" id="UP000060602">
    <property type="component" value="Chromosome"/>
</dbReference>
<feature type="domain" description="Hemerythrin-like" evidence="1">
    <location>
        <begin position="19"/>
        <end position="157"/>
    </location>
</feature>
<dbReference type="EMBL" id="CP014060">
    <property type="protein sequence ID" value="AMG39277.1"/>
    <property type="molecule type" value="Genomic_DNA"/>
</dbReference>
<dbReference type="AlphaFoldDB" id="A0A109XXX7"/>
<dbReference type="Pfam" id="PF01814">
    <property type="entry name" value="Hemerythrin"/>
    <property type="match status" value="1"/>
</dbReference>
<evidence type="ECO:0000259" key="1">
    <source>
        <dbReference type="Pfam" id="PF01814"/>
    </source>
</evidence>
<accession>A0A109XXX7</accession>
<organism evidence="2 3">
    <name type="scientific">Alcaligenes xylosoxydans xylosoxydans</name>
    <name type="common">Achromobacter xylosoxidans</name>
    <dbReference type="NCBI Taxonomy" id="85698"/>
    <lineage>
        <taxon>Bacteria</taxon>
        <taxon>Pseudomonadati</taxon>
        <taxon>Pseudomonadota</taxon>
        <taxon>Betaproteobacteria</taxon>
        <taxon>Burkholderiales</taxon>
        <taxon>Alcaligenaceae</taxon>
        <taxon>Achromobacter</taxon>
    </lineage>
</organism>
<name>A0A109XXX7_ALCXX</name>
<sequence length="182" mass="18983">MAVSFPGGPAAAPTTDDPLGLLSACHGRIARQCATLRRLAVHLPAHGSDDAAQVAAAGVARYFQTAAIHHHEDEEEDLFPALIESMAGSDAVCLHALVDGLIADHARLAALWAPLRRILDEIAAGRPTALPPAQVEAFAAAYAAHIQREEDELLPLAARLIGDDALAAISRAMKARRGGEAG</sequence>
<dbReference type="InterPro" id="IPR012312">
    <property type="entry name" value="Hemerythrin-like"/>
</dbReference>
<proteinExistence type="predicted"/>
<gene>
    <name evidence="2" type="ORF">AL504_26645</name>
</gene>
<dbReference type="CDD" id="cd12108">
    <property type="entry name" value="Hr-like"/>
    <property type="match status" value="1"/>
</dbReference>
<reference evidence="3" key="1">
    <citation type="submission" date="2015-12" db="EMBL/GenBank/DDBJ databases">
        <title>FDA dAtabase for Regulatory Grade micrObial Sequences (FDA-ARGOS): Supporting development and validation of Infectious Disease Dx tests.</title>
        <authorList>
            <person name="Case J."/>
            <person name="Tallon L."/>
            <person name="Sadzewicz L."/>
            <person name="Sengamalay N."/>
            <person name="Ott S."/>
            <person name="Godinez A."/>
            <person name="Nagaraj S."/>
            <person name="Nadendla S."/>
            <person name="Sichtig H."/>
        </authorList>
    </citation>
    <scope>NUCLEOTIDE SEQUENCE [LARGE SCALE GENOMIC DNA]</scope>
    <source>
        <strain evidence="3">FDAARGOS_147</strain>
    </source>
</reference>
<dbReference type="Gene3D" id="1.20.120.520">
    <property type="entry name" value="nmb1532 protein domain like"/>
    <property type="match status" value="1"/>
</dbReference>